<dbReference type="AlphaFoldDB" id="A0A0N4XEA2"/>
<sequence>MPIFQRVQLSKIECACGNDRFCDRMKLVYRGNEAVIYQLKDTTSFTNDVEGVSHVNEEILEILKEKNKTAVRDGLLNLLTLQASALIYLRSSCNGTISEEHECTKGLEYLIDATCDLVTAAKELTEGSHSEAMKNVGTCPKDSKDKDPDLAYTLGMEIVKVLENIDMEHE</sequence>
<dbReference type="Proteomes" id="UP000271162">
    <property type="component" value="Unassembled WGS sequence"/>
</dbReference>
<accession>A0A0N4XEA2</accession>
<proteinExistence type="predicted"/>
<reference evidence="1 2" key="2">
    <citation type="submission" date="2018-11" db="EMBL/GenBank/DDBJ databases">
        <authorList>
            <consortium name="Pathogen Informatics"/>
        </authorList>
    </citation>
    <scope>NUCLEOTIDE SEQUENCE [LARGE SCALE GENOMIC DNA]</scope>
</reference>
<reference evidence="3" key="1">
    <citation type="submission" date="2017-02" db="UniProtKB">
        <authorList>
            <consortium name="WormBaseParasite"/>
        </authorList>
    </citation>
    <scope>IDENTIFICATION</scope>
</reference>
<evidence type="ECO:0000313" key="3">
    <source>
        <dbReference type="WBParaSite" id="NBR_0000085401-mRNA-1"/>
    </source>
</evidence>
<protein>
    <submittedName>
        <fullName evidence="3">PMEI domain-containing protein</fullName>
    </submittedName>
</protein>
<dbReference type="EMBL" id="UYSL01000500">
    <property type="protein sequence ID" value="VDL63923.1"/>
    <property type="molecule type" value="Genomic_DNA"/>
</dbReference>
<name>A0A0N4XEA2_NIPBR</name>
<dbReference type="WBParaSite" id="NBR_0000085401-mRNA-1">
    <property type="protein sequence ID" value="NBR_0000085401-mRNA-1"/>
    <property type="gene ID" value="NBR_0000085401"/>
</dbReference>
<evidence type="ECO:0000313" key="2">
    <source>
        <dbReference type="Proteomes" id="UP000271162"/>
    </source>
</evidence>
<keyword evidence="2" id="KW-1185">Reference proteome</keyword>
<gene>
    <name evidence="1" type="ORF">NBR_LOCUS855</name>
</gene>
<organism evidence="3">
    <name type="scientific">Nippostrongylus brasiliensis</name>
    <name type="common">Rat hookworm</name>
    <dbReference type="NCBI Taxonomy" id="27835"/>
    <lineage>
        <taxon>Eukaryota</taxon>
        <taxon>Metazoa</taxon>
        <taxon>Ecdysozoa</taxon>
        <taxon>Nematoda</taxon>
        <taxon>Chromadorea</taxon>
        <taxon>Rhabditida</taxon>
        <taxon>Rhabditina</taxon>
        <taxon>Rhabditomorpha</taxon>
        <taxon>Strongyloidea</taxon>
        <taxon>Heligmosomidae</taxon>
        <taxon>Nippostrongylus</taxon>
    </lineage>
</organism>
<evidence type="ECO:0000313" key="1">
    <source>
        <dbReference type="EMBL" id="VDL63923.1"/>
    </source>
</evidence>